<feature type="domain" description="Glycosyl transferase family 1" evidence="1">
    <location>
        <begin position="214"/>
        <end position="327"/>
    </location>
</feature>
<keyword evidence="2" id="KW-0808">Transferase</keyword>
<evidence type="ECO:0000313" key="4">
    <source>
        <dbReference type="Proteomes" id="UP000284021"/>
    </source>
</evidence>
<name>A0A418XA36_9PSED</name>
<evidence type="ECO:0000313" key="2">
    <source>
        <dbReference type="EMBL" id="RJG09228.1"/>
    </source>
</evidence>
<dbReference type="GO" id="GO:0016757">
    <property type="term" value="F:glycosyltransferase activity"/>
    <property type="evidence" value="ECO:0007669"/>
    <property type="project" value="InterPro"/>
</dbReference>
<protein>
    <submittedName>
        <fullName evidence="2">Glycosyltransferase</fullName>
    </submittedName>
</protein>
<dbReference type="SUPFAM" id="SSF53756">
    <property type="entry name" value="UDP-Glycosyltransferase/glycogen phosphorylase"/>
    <property type="match status" value="1"/>
</dbReference>
<keyword evidence="4" id="KW-1185">Reference proteome</keyword>
<organism evidence="2 4">
    <name type="scientific">Pseudomonas cavernicola</name>
    <dbReference type="NCBI Taxonomy" id="2320866"/>
    <lineage>
        <taxon>Bacteria</taxon>
        <taxon>Pseudomonadati</taxon>
        <taxon>Pseudomonadota</taxon>
        <taxon>Gammaproteobacteria</taxon>
        <taxon>Pseudomonadales</taxon>
        <taxon>Pseudomonadaceae</taxon>
        <taxon>Pseudomonas</taxon>
    </lineage>
</organism>
<evidence type="ECO:0000259" key="1">
    <source>
        <dbReference type="Pfam" id="PF00534"/>
    </source>
</evidence>
<dbReference type="EMBL" id="QYUR01000007">
    <property type="protein sequence ID" value="RJG09359.1"/>
    <property type="molecule type" value="Genomic_DNA"/>
</dbReference>
<evidence type="ECO:0000313" key="3">
    <source>
        <dbReference type="EMBL" id="RJG09359.1"/>
    </source>
</evidence>
<sequence>MNLLILCTKYSLEEGCSWLTDSLAEELVETHKVVVVCLDWSGQYKNDFHIVKNGVEVYVFSTQRKFFRGRFGKILKWFFSAASIAPSVRRIFKDFNFDLVVSFSPALIMKPLLKAYKKQGCLTYLILWDFFPIYDSEFGLIPKPLKPVLKFVENGAYNDYDRIGVMSPENLSFLKGNFKLRSETAAEVLSIWGPNNVMVRSSQKYMDARKSNDFCDDLICVFGGQLVRGRGIDKVIELAIYAKRQKISAKFYIFGDGPEREKILSDIIAYDVSDVVVYKGFKPRDEYIRFLVGADLGLVFNSGAAVVPTFPSKSIDYLRAAVPILAYVEDATDFGNILEGNIRAGWSASPSNNSKLFENFSAVAQMTREDLFLVGAQGQAWYLENMTVRKISSQLVLCRSVGHDEEDIKM</sequence>
<dbReference type="AlphaFoldDB" id="A0A418XA36"/>
<dbReference type="InterPro" id="IPR001296">
    <property type="entry name" value="Glyco_trans_1"/>
</dbReference>
<dbReference type="Proteomes" id="UP000284021">
    <property type="component" value="Unassembled WGS sequence"/>
</dbReference>
<dbReference type="Pfam" id="PF00534">
    <property type="entry name" value="Glycos_transf_1"/>
    <property type="match status" value="1"/>
</dbReference>
<reference evidence="2 4" key="1">
    <citation type="submission" date="2018-09" db="EMBL/GenBank/DDBJ databases">
        <authorList>
            <person name="Zhu H."/>
        </authorList>
    </citation>
    <scope>NUCLEOTIDE SEQUENCE [LARGE SCALE GENOMIC DNA]</scope>
    <source>
        <strain evidence="2 4">K1S02-6</strain>
    </source>
</reference>
<dbReference type="RefSeq" id="WP_119956382.1">
    <property type="nucleotide sequence ID" value="NZ_QYUR01000007.1"/>
</dbReference>
<accession>A0A418XA36</accession>
<dbReference type="EMBL" id="QYUR01000008">
    <property type="protein sequence ID" value="RJG09228.1"/>
    <property type="molecule type" value="Genomic_DNA"/>
</dbReference>
<proteinExistence type="predicted"/>
<comment type="caution">
    <text evidence="2">The sequence shown here is derived from an EMBL/GenBank/DDBJ whole genome shotgun (WGS) entry which is preliminary data.</text>
</comment>
<dbReference type="OrthoDB" id="9787293at2"/>
<dbReference type="Gene3D" id="3.40.50.2000">
    <property type="entry name" value="Glycogen Phosphorylase B"/>
    <property type="match status" value="2"/>
</dbReference>
<gene>
    <name evidence="3" type="ORF">D3879_21850</name>
    <name evidence="2" type="ORF">D3879_25920</name>
</gene>